<protein>
    <submittedName>
        <fullName evidence="3">LytR family transcriptional regulator</fullName>
    </submittedName>
</protein>
<evidence type="ECO:0000313" key="3">
    <source>
        <dbReference type="EMBL" id="RGS39709.1"/>
    </source>
</evidence>
<name>A0A3R5WQT2_9FIRM</name>
<dbReference type="Gene3D" id="3.40.630.190">
    <property type="entry name" value="LCP protein"/>
    <property type="match status" value="1"/>
</dbReference>
<dbReference type="PANTHER" id="PTHR33392">
    <property type="entry name" value="POLYISOPRENYL-TEICHOIC ACID--PEPTIDOGLYCAN TEICHOIC ACID TRANSFERASE TAGU"/>
    <property type="match status" value="1"/>
</dbReference>
<dbReference type="Pfam" id="PF03816">
    <property type="entry name" value="LytR_cpsA_psr"/>
    <property type="match status" value="1"/>
</dbReference>
<organism evidence="3 4">
    <name type="scientific">Coprococcus eutactus</name>
    <dbReference type="NCBI Taxonomy" id="33043"/>
    <lineage>
        <taxon>Bacteria</taxon>
        <taxon>Bacillati</taxon>
        <taxon>Bacillota</taxon>
        <taxon>Clostridia</taxon>
        <taxon>Lachnospirales</taxon>
        <taxon>Lachnospiraceae</taxon>
        <taxon>Coprococcus</taxon>
    </lineage>
</organism>
<dbReference type="EMBL" id="QRVK01000030">
    <property type="protein sequence ID" value="RGS39709.1"/>
    <property type="molecule type" value="Genomic_DNA"/>
</dbReference>
<sequence>MKKRKVIASIVAVCFSLALLSTWVMIFGCMKRGEQELHANTSMEIPDMSSIPGCVQNGDQLMYRGNIYKYDPANINILFMGIDARGEDESIGQADMLALVVINTEKDTVKCICINRDSIGPVAIYDISGKAATTKNVQIALAYSYGKSQSEGRGLEVDTVSKLLHGIPIHGSVSVDIDGIGGINELVGGITLTALEDVPKAGIVKGEEVTLNDEQAMYYVTERDSASTDIGTNENRMSRQKQYISAWCDAVQQQIKKNPFKIFKMYDSVQGYVDTDISRNSMLYLAKVLKRVQFGEGDIYMVSGDYERENYYDKYLIDEDKLTEMMIETFYRKTE</sequence>
<dbReference type="InterPro" id="IPR004474">
    <property type="entry name" value="LytR_CpsA_psr"/>
</dbReference>
<dbReference type="Proteomes" id="UP000283295">
    <property type="component" value="Unassembled WGS sequence"/>
</dbReference>
<dbReference type="OrthoDB" id="3172933at2"/>
<evidence type="ECO:0000313" key="4">
    <source>
        <dbReference type="Proteomes" id="UP000283295"/>
    </source>
</evidence>
<accession>A0A3R5WQT2</accession>
<dbReference type="PANTHER" id="PTHR33392:SF6">
    <property type="entry name" value="POLYISOPRENYL-TEICHOIC ACID--PEPTIDOGLYCAN TEICHOIC ACID TRANSFERASE TAGU"/>
    <property type="match status" value="1"/>
</dbReference>
<dbReference type="PROSITE" id="PS51257">
    <property type="entry name" value="PROKAR_LIPOPROTEIN"/>
    <property type="match status" value="1"/>
</dbReference>
<proteinExistence type="inferred from homology"/>
<evidence type="ECO:0000256" key="1">
    <source>
        <dbReference type="ARBA" id="ARBA00006068"/>
    </source>
</evidence>
<comment type="similarity">
    <text evidence="1">Belongs to the LytR/CpsA/Psr (LCP) family.</text>
</comment>
<gene>
    <name evidence="3" type="ORF">DWX94_10635</name>
</gene>
<reference evidence="3 4" key="1">
    <citation type="submission" date="2018-08" db="EMBL/GenBank/DDBJ databases">
        <title>A genome reference for cultivated species of the human gut microbiota.</title>
        <authorList>
            <person name="Zou Y."/>
            <person name="Xue W."/>
            <person name="Luo G."/>
        </authorList>
    </citation>
    <scope>NUCLEOTIDE SEQUENCE [LARGE SCALE GENOMIC DNA]</scope>
    <source>
        <strain evidence="3 4">AF22-21</strain>
    </source>
</reference>
<feature type="domain" description="Cell envelope-related transcriptional attenuator" evidence="2">
    <location>
        <begin position="94"/>
        <end position="251"/>
    </location>
</feature>
<dbReference type="InterPro" id="IPR050922">
    <property type="entry name" value="LytR/CpsA/Psr_CW_biosynth"/>
</dbReference>
<dbReference type="AlphaFoldDB" id="A0A3R5WQT2"/>
<evidence type="ECO:0000259" key="2">
    <source>
        <dbReference type="Pfam" id="PF03816"/>
    </source>
</evidence>
<comment type="caution">
    <text evidence="3">The sequence shown here is derived from an EMBL/GenBank/DDBJ whole genome shotgun (WGS) entry which is preliminary data.</text>
</comment>